<evidence type="ECO:0000313" key="3">
    <source>
        <dbReference type="Proteomes" id="UP000315363"/>
    </source>
</evidence>
<gene>
    <name evidence="2" type="ORF">GQ41_1964</name>
</gene>
<organism evidence="2 3">
    <name type="scientific">Arenibacter algicola</name>
    <dbReference type="NCBI Taxonomy" id="616991"/>
    <lineage>
        <taxon>Bacteria</taxon>
        <taxon>Pseudomonadati</taxon>
        <taxon>Bacteroidota</taxon>
        <taxon>Flavobacteriia</taxon>
        <taxon>Flavobacteriales</taxon>
        <taxon>Flavobacteriaceae</taxon>
        <taxon>Arenibacter</taxon>
    </lineage>
</organism>
<evidence type="ECO:0000259" key="1">
    <source>
        <dbReference type="Pfam" id="PF14397"/>
    </source>
</evidence>
<dbReference type="RefSeq" id="WP_142189293.1">
    <property type="nucleotide sequence ID" value="NZ_VHIF01000001.1"/>
</dbReference>
<keyword evidence="3" id="KW-1185">Reference proteome</keyword>
<evidence type="ECO:0000313" key="2">
    <source>
        <dbReference type="EMBL" id="TQO37361.1"/>
    </source>
</evidence>
<dbReference type="InterPro" id="IPR039523">
    <property type="entry name" value="RimK-rel_E_lig_ATP-grasp"/>
</dbReference>
<protein>
    <submittedName>
        <fullName evidence="2">Polysaccharide biosynthesis protein</fullName>
    </submittedName>
</protein>
<accession>A0ABY3AF69</accession>
<dbReference type="EMBL" id="VHIF01000001">
    <property type="protein sequence ID" value="TQO37361.1"/>
    <property type="molecule type" value="Genomic_DNA"/>
</dbReference>
<reference evidence="2 3" key="1">
    <citation type="submission" date="2019-06" db="EMBL/GenBank/DDBJ databases">
        <title>A large-scale integrated study on North Sea by COGITO (Coastal Microbe Genomic &amp; Taxonomic Observatory).</title>
        <authorList>
            <person name="Teeling H."/>
        </authorList>
    </citation>
    <scope>NUCLEOTIDE SEQUENCE [LARGE SCALE GENOMIC DNA]</scope>
    <source>
        <strain evidence="2 3">MAR_2009_79</strain>
    </source>
</reference>
<sequence length="352" mass="40862">MISKRNRQILLVFLTDKNKKNWFQIIKEFTTLYLSNKEVPVNYISHLLYRKNVSNYKDYLSLKENRRLLQWSQSQAKEQIILVDNKLLFEECLVKKNIPTPQIFFHNSKNKFTYKSDVFEIETKNDFFSFLEKIFNEEKIVNIFCKPIDGCMGENIFVIDKNSYRKIADNLINLVFSKAFIFQELILQHEVLKKINCSSINTLRIVTYKNKKNEVEILSGFLRVGRKGAIVDNAHAGGIVVPFNKETGKMCAEGLQLIDNGGGVFYKHPDTGITFENLQIPHYIQVKKMVTKASSLFKFPILGWDVALTPNAPIIVEANHKLHLLLSDRMEKGLKKIPSFKKLLDQINQNHL</sequence>
<comment type="caution">
    <text evidence="2">The sequence shown here is derived from an EMBL/GenBank/DDBJ whole genome shotgun (WGS) entry which is preliminary data.</text>
</comment>
<dbReference type="Pfam" id="PF14397">
    <property type="entry name" value="ATPgrasp_ST"/>
    <property type="match status" value="1"/>
</dbReference>
<feature type="domain" description="Alpha-L-glutamate ligase-related protein ATP-grasp" evidence="1">
    <location>
        <begin position="75"/>
        <end position="326"/>
    </location>
</feature>
<name>A0ABY3AF69_9FLAO</name>
<dbReference type="Proteomes" id="UP000315363">
    <property type="component" value="Unassembled WGS sequence"/>
</dbReference>
<proteinExistence type="predicted"/>
<dbReference type="SUPFAM" id="SSF56059">
    <property type="entry name" value="Glutathione synthetase ATP-binding domain-like"/>
    <property type="match status" value="1"/>
</dbReference>